<accession>A0A5Q2TL23</accession>
<keyword evidence="2" id="KW-1133">Transmembrane helix</keyword>
<dbReference type="SMART" id="SM00740">
    <property type="entry name" value="PASTA"/>
    <property type="match status" value="3"/>
</dbReference>
<dbReference type="CDD" id="cd06577">
    <property type="entry name" value="PASTA_pknB"/>
    <property type="match status" value="2"/>
</dbReference>
<proteinExistence type="predicted"/>
<keyword evidence="2" id="KW-0472">Membrane</keyword>
<name>A0A5Q2TL23_9BACI</name>
<dbReference type="Proteomes" id="UP000339690">
    <property type="component" value="Chromosome"/>
</dbReference>
<evidence type="ECO:0000256" key="1">
    <source>
        <dbReference type="SAM" id="MobiDB-lite"/>
    </source>
</evidence>
<evidence type="ECO:0000313" key="5">
    <source>
        <dbReference type="Proteomes" id="UP000339690"/>
    </source>
</evidence>
<sequence length="477" mass="54666">MSDFLSNFDKDNYDKLPKDKKEAPASNEKPNQEQPKKEALPIEQKSERKSPRDNNEHIEIDPDYQWKKRKKLIIYIALGILALLLIAFLYYSIRYVDMEDFVGEPVADARAWADENDMEIELTQEHSMEYDANQIIEQDIAPGKKVKKGSSINLTSSIGADPEEHIELPEFSEMTRSEVEAWKEENRAENLQIVTEFSDEVQEGEFTRFVMRDEEISEEEYLRQDNASVYFSKGEEVFEEDIEVPNFVNKGKEEVEQWADTNEIEIIYKEEASNDIEAGLVSKQNIDPETMIAKKSEMEVTISLGKAVEVPNFASFSMEEAASYEGLSVTVRQRFHNQVKYGNLIAQSIEPETELTDQDNKSITVTYSEGKPYLRDYRGQLEGDLPRLFYEDYQSKGANISYIVKYVDAPEVKGTVVGMSNFNSFVSMDYTVEIRVSNNKDADPGSFDTPEGNEAPEEIEEELSPETEGSEEEQIEK</sequence>
<evidence type="ECO:0000313" key="4">
    <source>
        <dbReference type="EMBL" id="QGH35674.1"/>
    </source>
</evidence>
<dbReference type="EMBL" id="CP045915">
    <property type="protein sequence ID" value="QGH35674.1"/>
    <property type="molecule type" value="Genomic_DNA"/>
</dbReference>
<feature type="transmembrane region" description="Helical" evidence="2">
    <location>
        <begin position="72"/>
        <end position="93"/>
    </location>
</feature>
<keyword evidence="5" id="KW-1185">Reference proteome</keyword>
<dbReference type="Gene3D" id="3.30.10.20">
    <property type="match status" value="3"/>
</dbReference>
<organism evidence="4 5">
    <name type="scientific">Gracilibacillus salitolerans</name>
    <dbReference type="NCBI Taxonomy" id="2663022"/>
    <lineage>
        <taxon>Bacteria</taxon>
        <taxon>Bacillati</taxon>
        <taxon>Bacillota</taxon>
        <taxon>Bacilli</taxon>
        <taxon>Bacillales</taxon>
        <taxon>Bacillaceae</taxon>
        <taxon>Gracilibacillus</taxon>
    </lineage>
</organism>
<feature type="compositionally biased region" description="Acidic residues" evidence="1">
    <location>
        <begin position="454"/>
        <end position="477"/>
    </location>
</feature>
<feature type="domain" description="PASTA" evidence="3">
    <location>
        <begin position="92"/>
        <end position="158"/>
    </location>
</feature>
<dbReference type="RefSeq" id="WP_153791982.1">
    <property type="nucleotide sequence ID" value="NZ_CP045915.1"/>
</dbReference>
<gene>
    <name evidence="4" type="ORF">GI584_17165</name>
</gene>
<feature type="region of interest" description="Disordered" evidence="1">
    <location>
        <begin position="438"/>
        <end position="477"/>
    </location>
</feature>
<dbReference type="PROSITE" id="PS51178">
    <property type="entry name" value="PASTA"/>
    <property type="match status" value="2"/>
</dbReference>
<feature type="compositionally biased region" description="Basic and acidic residues" evidence="1">
    <location>
        <begin position="8"/>
        <end position="23"/>
    </location>
</feature>
<keyword evidence="2" id="KW-0812">Transmembrane</keyword>
<evidence type="ECO:0000256" key="2">
    <source>
        <dbReference type="SAM" id="Phobius"/>
    </source>
</evidence>
<dbReference type="InterPro" id="IPR005543">
    <property type="entry name" value="PASTA_dom"/>
</dbReference>
<reference evidence="4 5" key="1">
    <citation type="submission" date="2019-11" db="EMBL/GenBank/DDBJ databases">
        <title>Gracilibacillus salitolerans sp. nov., a moderate halophile isolated from a saline soil in northwest China.</title>
        <authorList>
            <person name="Gan L."/>
        </authorList>
    </citation>
    <scope>NUCLEOTIDE SEQUENCE [LARGE SCALE GENOMIC DNA]</scope>
    <source>
        <strain evidence="4 5">SCU50</strain>
    </source>
</reference>
<protein>
    <submittedName>
        <fullName evidence="4">PASTA domain-containing protein</fullName>
    </submittedName>
</protein>
<dbReference type="Pfam" id="PF03793">
    <property type="entry name" value="PASTA"/>
    <property type="match status" value="2"/>
</dbReference>
<feature type="domain" description="PASTA" evidence="3">
    <location>
        <begin position="238"/>
        <end position="306"/>
    </location>
</feature>
<feature type="region of interest" description="Disordered" evidence="1">
    <location>
        <begin position="1"/>
        <end position="57"/>
    </location>
</feature>
<dbReference type="KEGG" id="grc:GI584_17165"/>
<dbReference type="AlphaFoldDB" id="A0A5Q2TL23"/>
<evidence type="ECO:0000259" key="3">
    <source>
        <dbReference type="PROSITE" id="PS51178"/>
    </source>
</evidence>
<feature type="compositionally biased region" description="Basic and acidic residues" evidence="1">
    <location>
        <begin position="30"/>
        <end position="57"/>
    </location>
</feature>